<dbReference type="PANTHER" id="PTHR42942:SF1">
    <property type="entry name" value="ALKYLTRANSFERASE-LIKE PROTEIN 1"/>
    <property type="match status" value="1"/>
</dbReference>
<dbReference type="CDD" id="cd06445">
    <property type="entry name" value="ATase"/>
    <property type="match status" value="1"/>
</dbReference>
<keyword evidence="4" id="KW-1185">Reference proteome</keyword>
<dbReference type="GO" id="GO:0008168">
    <property type="term" value="F:methyltransferase activity"/>
    <property type="evidence" value="ECO:0007669"/>
    <property type="project" value="UniProtKB-KW"/>
</dbReference>
<evidence type="ECO:0000256" key="1">
    <source>
        <dbReference type="ARBA" id="ARBA00022763"/>
    </source>
</evidence>
<gene>
    <name evidence="3" type="ORF">EV696_102270</name>
</gene>
<name>A0A4V3D869_9GAMM</name>
<comment type="caution">
    <text evidence="3">The sequence shown here is derived from an EMBL/GenBank/DDBJ whole genome shotgun (WGS) entry which is preliminary data.</text>
</comment>
<dbReference type="OrthoDB" id="9132167at2"/>
<dbReference type="RefSeq" id="WP_133587877.1">
    <property type="nucleotide sequence ID" value="NZ_CP037953.1"/>
</dbReference>
<dbReference type="AlphaFoldDB" id="A0A4V3D869"/>
<sequence length="98" mass="10875">MDERQLRLLAVIKHIPKGAWMSYGDVARHAGLPGYHRLVVRVLANAPDDSLPWHRVLRSDGRPGLEPGSAGYRKQLRRLASEGVEIRGERACSGRVPA</sequence>
<keyword evidence="3" id="KW-0808">Transferase</keyword>
<proteinExistence type="predicted"/>
<dbReference type="PANTHER" id="PTHR42942">
    <property type="entry name" value="6-O-METHYLGUANINE DNA METHYLTRANSFERASE"/>
    <property type="match status" value="1"/>
</dbReference>
<dbReference type="InterPro" id="IPR036217">
    <property type="entry name" value="MethylDNA_cys_MeTrfase_DNAb"/>
</dbReference>
<dbReference type="Pfam" id="PF01035">
    <property type="entry name" value="DNA_binding_1"/>
    <property type="match status" value="1"/>
</dbReference>
<evidence type="ECO:0000313" key="4">
    <source>
        <dbReference type="Proteomes" id="UP000295375"/>
    </source>
</evidence>
<dbReference type="SUPFAM" id="SSF46767">
    <property type="entry name" value="Methylated DNA-protein cysteine methyltransferase, C-terminal domain"/>
    <property type="match status" value="1"/>
</dbReference>
<keyword evidence="1" id="KW-0227">DNA damage</keyword>
<organism evidence="3 4">
    <name type="scientific">Permianibacter aggregans</name>
    <dbReference type="NCBI Taxonomy" id="1510150"/>
    <lineage>
        <taxon>Bacteria</taxon>
        <taxon>Pseudomonadati</taxon>
        <taxon>Pseudomonadota</taxon>
        <taxon>Gammaproteobacteria</taxon>
        <taxon>Pseudomonadales</taxon>
        <taxon>Pseudomonadaceae</taxon>
        <taxon>Permianibacter</taxon>
    </lineage>
</organism>
<reference evidence="3 4" key="1">
    <citation type="submission" date="2019-03" db="EMBL/GenBank/DDBJ databases">
        <title>Genomic Encyclopedia of Type Strains, Phase IV (KMG-IV): sequencing the most valuable type-strain genomes for metagenomic binning, comparative biology and taxonomic classification.</title>
        <authorList>
            <person name="Goeker M."/>
        </authorList>
    </citation>
    <scope>NUCLEOTIDE SEQUENCE [LARGE SCALE GENOMIC DNA]</scope>
    <source>
        <strain evidence="3 4">DSM 103792</strain>
    </source>
</reference>
<evidence type="ECO:0000259" key="2">
    <source>
        <dbReference type="Pfam" id="PF01035"/>
    </source>
</evidence>
<dbReference type="Gene3D" id="1.10.10.10">
    <property type="entry name" value="Winged helix-like DNA-binding domain superfamily/Winged helix DNA-binding domain"/>
    <property type="match status" value="1"/>
</dbReference>
<feature type="domain" description="Methylated-DNA-[protein]-cysteine S-methyltransferase DNA binding" evidence="2">
    <location>
        <begin position="5"/>
        <end position="84"/>
    </location>
</feature>
<protein>
    <submittedName>
        <fullName evidence="3">Methylated-DNA-protein-cysteine methyltransferase-like protein</fullName>
    </submittedName>
</protein>
<accession>A0A4V3D869</accession>
<dbReference type="InterPro" id="IPR052520">
    <property type="entry name" value="ATL_DNA_repair"/>
</dbReference>
<dbReference type="GO" id="GO:0032259">
    <property type="term" value="P:methylation"/>
    <property type="evidence" value="ECO:0007669"/>
    <property type="project" value="UniProtKB-KW"/>
</dbReference>
<keyword evidence="3" id="KW-0489">Methyltransferase</keyword>
<dbReference type="InterPro" id="IPR014048">
    <property type="entry name" value="MethylDNA_cys_MeTrfase_DNA-bd"/>
</dbReference>
<evidence type="ECO:0000313" key="3">
    <source>
        <dbReference type="EMBL" id="TDQ50587.1"/>
    </source>
</evidence>
<dbReference type="EMBL" id="SNYM01000002">
    <property type="protein sequence ID" value="TDQ50587.1"/>
    <property type="molecule type" value="Genomic_DNA"/>
</dbReference>
<dbReference type="GO" id="GO:0006281">
    <property type="term" value="P:DNA repair"/>
    <property type="evidence" value="ECO:0007669"/>
    <property type="project" value="InterPro"/>
</dbReference>
<dbReference type="Proteomes" id="UP000295375">
    <property type="component" value="Unassembled WGS sequence"/>
</dbReference>
<dbReference type="InterPro" id="IPR036388">
    <property type="entry name" value="WH-like_DNA-bd_sf"/>
</dbReference>